<dbReference type="SUPFAM" id="SSF51735">
    <property type="entry name" value="NAD(P)-binding Rossmann-fold domains"/>
    <property type="match status" value="1"/>
</dbReference>
<evidence type="ECO:0000313" key="2">
    <source>
        <dbReference type="EMBL" id="GCE96685.1"/>
    </source>
</evidence>
<reference evidence="2 3" key="1">
    <citation type="journal article" date="2019" name="J Genomics">
        <title>The Draft Genome of a Hydrogen-producing Cyanobacterium, Arthrospira platensis NIES-46.</title>
        <authorList>
            <person name="Suzuki S."/>
            <person name="Yamaguchi H."/>
            <person name="Kawachi M."/>
        </authorList>
    </citation>
    <scope>NUCLEOTIDE SEQUENCE [LARGE SCALE GENOMIC DNA]</scope>
    <source>
        <strain evidence="2 3">NIES-46</strain>
    </source>
</reference>
<evidence type="ECO:0000313" key="3">
    <source>
        <dbReference type="Proteomes" id="UP000326169"/>
    </source>
</evidence>
<dbReference type="GeneID" id="301685464"/>
<dbReference type="Pfam" id="PF01370">
    <property type="entry name" value="Epimerase"/>
    <property type="match status" value="1"/>
</dbReference>
<dbReference type="RefSeq" id="WP_006615974.1">
    <property type="nucleotide sequence ID" value="NZ_BIMW01000231.1"/>
</dbReference>
<name>A0A5M3TE33_LIMPL</name>
<dbReference type="Gene3D" id="3.40.50.720">
    <property type="entry name" value="NAD(P)-binding Rossmann-like Domain"/>
    <property type="match status" value="1"/>
</dbReference>
<dbReference type="EMBL" id="BIMW01000231">
    <property type="protein sequence ID" value="GCE96685.1"/>
    <property type="molecule type" value="Genomic_DNA"/>
</dbReference>
<gene>
    <name evidence="2" type="ORF">NIES46_47570</name>
</gene>
<organism evidence="2 3">
    <name type="scientific">Limnospira platensis NIES-46</name>
    <dbReference type="NCBI Taxonomy" id="1236695"/>
    <lineage>
        <taxon>Bacteria</taxon>
        <taxon>Bacillati</taxon>
        <taxon>Cyanobacteriota</taxon>
        <taxon>Cyanophyceae</taxon>
        <taxon>Oscillatoriophycideae</taxon>
        <taxon>Oscillatoriales</taxon>
        <taxon>Sirenicapillariaceae</taxon>
        <taxon>Limnospira</taxon>
    </lineage>
</organism>
<dbReference type="Proteomes" id="UP000326169">
    <property type="component" value="Unassembled WGS sequence"/>
</dbReference>
<accession>A0A5M3TE33</accession>
<dbReference type="InterPro" id="IPR001509">
    <property type="entry name" value="Epimerase_deHydtase"/>
</dbReference>
<comment type="caution">
    <text evidence="2">The sequence shown here is derived from an EMBL/GenBank/DDBJ whole genome shotgun (WGS) entry which is preliminary data.</text>
</comment>
<dbReference type="InterPro" id="IPR036291">
    <property type="entry name" value="NAD(P)-bd_dom_sf"/>
</dbReference>
<sequence length="51" mass="5445">MNSHLVKSNLSCRKRVLGTGGAGFIGSFLCEHLLALGCEVICLDNFFSGTK</sequence>
<protein>
    <recommendedName>
        <fullName evidence="1">NAD-dependent epimerase/dehydratase domain-containing protein</fullName>
    </recommendedName>
</protein>
<feature type="domain" description="NAD-dependent epimerase/dehydratase" evidence="1">
    <location>
        <begin position="19"/>
        <end position="46"/>
    </location>
</feature>
<proteinExistence type="predicted"/>
<keyword evidence="3" id="KW-1185">Reference proteome</keyword>
<evidence type="ECO:0000259" key="1">
    <source>
        <dbReference type="Pfam" id="PF01370"/>
    </source>
</evidence>